<evidence type="ECO:0000256" key="1">
    <source>
        <dbReference type="SAM" id="MobiDB-lite"/>
    </source>
</evidence>
<evidence type="ECO:0000313" key="3">
    <source>
        <dbReference type="Proteomes" id="UP001321749"/>
    </source>
</evidence>
<accession>A0AAV9HY81</accession>
<dbReference type="EMBL" id="MU864946">
    <property type="protein sequence ID" value="KAK4464619.1"/>
    <property type="molecule type" value="Genomic_DNA"/>
</dbReference>
<proteinExistence type="predicted"/>
<evidence type="ECO:0000313" key="2">
    <source>
        <dbReference type="EMBL" id="KAK4464619.1"/>
    </source>
</evidence>
<feature type="compositionally biased region" description="Basic and acidic residues" evidence="1">
    <location>
        <begin position="181"/>
        <end position="201"/>
    </location>
</feature>
<dbReference type="InterPro" id="IPR036866">
    <property type="entry name" value="RibonucZ/Hydroxyglut_hydro"/>
</dbReference>
<protein>
    <submittedName>
        <fullName evidence="2">Uncharacterized protein</fullName>
    </submittedName>
</protein>
<reference evidence="2" key="2">
    <citation type="submission" date="2023-06" db="EMBL/GenBank/DDBJ databases">
        <authorList>
            <consortium name="Lawrence Berkeley National Laboratory"/>
            <person name="Mondo S.J."/>
            <person name="Hensen N."/>
            <person name="Bonometti L."/>
            <person name="Westerberg I."/>
            <person name="Brannstrom I.O."/>
            <person name="Guillou S."/>
            <person name="Cros-Aarteil S."/>
            <person name="Calhoun S."/>
            <person name="Haridas S."/>
            <person name="Kuo A."/>
            <person name="Pangilinan J."/>
            <person name="Riley R."/>
            <person name="Labutti K."/>
            <person name="Andreopoulos B."/>
            <person name="Lipzen A."/>
            <person name="Chen C."/>
            <person name="Yanf M."/>
            <person name="Daum C."/>
            <person name="Ng V."/>
            <person name="Clum A."/>
            <person name="Steindorff A."/>
            <person name="Ohm R."/>
            <person name="Martin F."/>
            <person name="Silar P."/>
            <person name="Natvig D."/>
            <person name="Lalanne C."/>
            <person name="Gautier V."/>
            <person name="Ament-Velasquez S.L."/>
            <person name="Kruys A."/>
            <person name="Hutchinson M.I."/>
            <person name="Powell A.J."/>
            <person name="Barry K."/>
            <person name="Miller A.N."/>
            <person name="Grigoriev I.V."/>
            <person name="Debuchy R."/>
            <person name="Gladieux P."/>
            <person name="Thoren M.H."/>
            <person name="Johannesson H."/>
        </authorList>
    </citation>
    <scope>NUCLEOTIDE SEQUENCE</scope>
    <source>
        <strain evidence="2">PSN324</strain>
    </source>
</reference>
<sequence length="2565" mass="280780">MEVEAGVTPENELEDEIPSADPGNVPNIEAPRMRIIVCQASYGDTFGIEIDQEPPNSYSHVDRVTNGSRQFMLIDGGPATVRPTGTVGGERIPLQNMYRMLSDLVPVGSPGLDTLVVTQDDADHMFGIAHLLKLLNLGEPSGLWLQGTTEVTHNRAPFARVWHNSAETIFKNFRLELKASAEGKNRDKQQAPKKTSDDSIKTKPSKSPNKGKGKKHDGSARSDASESDDDISNPGYFDKALRDLARHISDDSIPTFNAEFQNADKLPEHEGLVVADGLTPTAARGHVTFNILGPRPSELKGLANFFTQNRKRRSRVGDVSEDEIMKGFTSKKHGNKLNKLGDDLKRKLTNDASAKNVSSIVFETVVLDPERMWSGLFTGDASACNIFRDWDGNPKNYDLIKIFGDRLMGRAKSPEAQNPPTEDMVWKPSEHPLGEIFSAKVTQAIKKGSISLSNVRLQRIPKSITSVCSGLFLQISASNDQHPNPHLSTLVGIIARAVFFPATDGQPVRIYLTNPIADGAWESLLTYWLEVAEYEHNPNMASATTKSQLQGGGLWEFDGERDLPKLSALLEPCTVEKLNGTCSSKAIFGLIANIADENPLFEIYYLKASRSYGVLRADPPQLDLREVENAEHEHNIHWERILVQDAMTKAKIAESWMAHFSTLKYGPALPTAIEGYKLGARMNEHRQTVIRAIPHRTGAPPNRMQSQDPPSWCGDLNSRIGSMYTSKSEGTEESETVNSCAAYDIKLDASFSATTASQIVPPILNTTTKVTLQHTFGVSAPTLVLESSGIQGQPAATQTPTAEKFPIASEPNIEAFRKFDVDEFDIPPGDNFVAMAQMKIVNIQSYAELLAYLAENNKLTTEDAIKAGTVGGVDGYAKLGALIYLTVGIDAASLVLGTLPLESPSVLLLTDQVRNPMLWPVQLLNASVLDTSILAKYYEGVSGIQQLAIRIFPQTHQTEYVWAVPNKAALLGKGEFCITVKSCIDVTVFWPTDPKRRIVHGRFCGKLPTSEGKTHNVVCEWLIMPDESRPVVYHVQFANAEFVTAGHEMSIPEMLSPFDGVSVDLDLGFVDAVLPGLVDLETPLGSNIKFTEPGFTMSRNFRHSQSLELRGVFGKFSVEGVDSWKPFGENAGKPGLEGFIGQIQIPMPSIRLCLGDFFDAKGPRAFFRIIHSIQMGNSDLAYELGTREARHGERLLEFTFRPVTVDAHQPLTLMQLLATFGLDALREEDVPKFIMDALNGISLTCFRLGWAGELSLRLPDYIEIGVRVERLSIASDLLNLDNIHVRLRIDHPLKKEKRNVYLQSGGIFRLAGVEAQGRLNYGIHPLYAAVARRDDSAIGPVELSIGATDSPLTLGKILNHFWPGNDFIPKPFSEITDEAGLTQFVLRMGYSEVQEKQVVKLVKLGLGITSTQVEIMEGLSLIEPTLEFTAYNPFDQASRMCMINLGAMVLIDDYNVSVSVGVAAGESAAFAVAMSAGGGGLPVGTLVRFAQRNMKSGTLSKNQTFSIDYPENSGLGVLDETEILDFTFVVAKGENGKYGIDEFSVHASSDLHLDIWHSVKLRLERITLQAGYGSETGFAFTFGSEFYIGKHILQATMGYDTLPRGGFADAAGAEKCWFIQAEYADEIDLLAIAKRLMGTEMADSINGTKIERLKTDKDSGVAISNLAVALQYANSGGSIYISADTEWAVFKRVELAATYSGTSSWGFCLHMALRGNLLLLVPIDCIQTFSEWIEVNDATVALYVGKVNTAKAGLTKVPPRPGSKSVAPSSSVQTGLAVSATIKLTKKFGVISNWVAEGELELEGHISTQSIGMSAKIPTKVQLGNKDEKTGIYDFEINTGSFGFDIEKGAIKLGLYATIQMSCPTVTEDIINVQNAGLIINSAGGIGLEGRVDGPLRNLFGLEGLEARGLSVTGVFSLVQSGLPEQLGLSGGIRLAETKSSGEIAFYFAQRDLTNCYFCGRLENIDIGALINFGLKRQGLPQVAEQFLNGNVVIHNLQLEAALDDIEVTQLQKSIKRGFYYEARLWIKAGSYEWAGYACVELRAEALQLIAMMSPISFSNETQSFFRLTRGSKVPPDVILPEKHPELHKDGPVIYISSRNPATWLCISTHLVLLSVDFELTAQGDSSGFELEVPSADLHLNLTPIDVPGAVSASLRGKAHIKPQEQVRAELKIDLAINFELPMVTFKGLKDLNITLPSNQVAASFNLDFNFSIGWPGSGSEDFNLHFSAEVHALGQRFELAKVAVNLHPRDIDTVEKVASAAVREFLREYPTLLRGIVAFQELAQTAEFLKTKFDQAGMVLLLTLSVLKEKNPEDVVDSLGREAFDLVGPEAGKALVGVLTQVHGASLALRIATTRFADMLPSFSHMGVVRIPFTRTPLVFSVPRFIPNFVWSGLQKGPDVVAAPRSSTRVYRVDDNGNEIPEKTLTAPQAETEQESPSQRVAADDERDSSFAEGAAANALDLGGDDDVMEQAPAPEPVLRVEIVRAGQDVGVEEWTQEQVAACVRAQRIALIRFSLEVFPPEQAFESARDLFADLSYEQLTEYFKEAYWENVKERRSEIKESVV</sequence>
<keyword evidence="3" id="KW-1185">Reference proteome</keyword>
<feature type="compositionally biased region" description="Polar residues" evidence="1">
    <location>
        <begin position="2427"/>
        <end position="2440"/>
    </location>
</feature>
<dbReference type="Gene3D" id="3.60.15.10">
    <property type="entry name" value="Ribonuclease Z/Hydroxyacylglutathione hydrolase-like"/>
    <property type="match status" value="1"/>
</dbReference>
<comment type="caution">
    <text evidence="2">The sequence shown here is derived from an EMBL/GenBank/DDBJ whole genome shotgun (WGS) entry which is preliminary data.</text>
</comment>
<feature type="region of interest" description="Disordered" evidence="1">
    <location>
        <begin position="181"/>
        <end position="235"/>
    </location>
</feature>
<reference evidence="2" key="1">
    <citation type="journal article" date="2023" name="Mol. Phylogenet. Evol.">
        <title>Genome-scale phylogeny and comparative genomics of the fungal order Sordariales.</title>
        <authorList>
            <person name="Hensen N."/>
            <person name="Bonometti L."/>
            <person name="Westerberg I."/>
            <person name="Brannstrom I.O."/>
            <person name="Guillou S."/>
            <person name="Cros-Aarteil S."/>
            <person name="Calhoun S."/>
            <person name="Haridas S."/>
            <person name="Kuo A."/>
            <person name="Mondo S."/>
            <person name="Pangilinan J."/>
            <person name="Riley R."/>
            <person name="LaButti K."/>
            <person name="Andreopoulos B."/>
            <person name="Lipzen A."/>
            <person name="Chen C."/>
            <person name="Yan M."/>
            <person name="Daum C."/>
            <person name="Ng V."/>
            <person name="Clum A."/>
            <person name="Steindorff A."/>
            <person name="Ohm R.A."/>
            <person name="Martin F."/>
            <person name="Silar P."/>
            <person name="Natvig D.O."/>
            <person name="Lalanne C."/>
            <person name="Gautier V."/>
            <person name="Ament-Velasquez S.L."/>
            <person name="Kruys A."/>
            <person name="Hutchinson M.I."/>
            <person name="Powell A.J."/>
            <person name="Barry K."/>
            <person name="Miller A.N."/>
            <person name="Grigoriev I.V."/>
            <person name="Debuchy R."/>
            <person name="Gladieux P."/>
            <person name="Hiltunen Thoren M."/>
            <person name="Johannesson H."/>
        </authorList>
    </citation>
    <scope>NUCLEOTIDE SEQUENCE</scope>
    <source>
        <strain evidence="2">PSN324</strain>
    </source>
</reference>
<gene>
    <name evidence="2" type="ORF">QBC42DRAFT_318159</name>
</gene>
<feature type="region of interest" description="Disordered" evidence="1">
    <location>
        <begin position="2414"/>
        <end position="2451"/>
    </location>
</feature>
<organism evidence="2 3">
    <name type="scientific">Cladorrhinum samala</name>
    <dbReference type="NCBI Taxonomy" id="585594"/>
    <lineage>
        <taxon>Eukaryota</taxon>
        <taxon>Fungi</taxon>
        <taxon>Dikarya</taxon>
        <taxon>Ascomycota</taxon>
        <taxon>Pezizomycotina</taxon>
        <taxon>Sordariomycetes</taxon>
        <taxon>Sordariomycetidae</taxon>
        <taxon>Sordariales</taxon>
        <taxon>Podosporaceae</taxon>
        <taxon>Cladorrhinum</taxon>
    </lineage>
</organism>
<name>A0AAV9HY81_9PEZI</name>
<feature type="region of interest" description="Disordered" evidence="1">
    <location>
        <begin position="1"/>
        <end position="26"/>
    </location>
</feature>
<dbReference type="Proteomes" id="UP001321749">
    <property type="component" value="Unassembled WGS sequence"/>
</dbReference>